<dbReference type="FunFam" id="3.40.47.10:FF:000042">
    <property type="entry name" value="Polyketide synthase Pks13"/>
    <property type="match status" value="1"/>
</dbReference>
<dbReference type="Gene3D" id="3.90.180.10">
    <property type="entry name" value="Medium-chain alcohol dehydrogenases, catalytic domain"/>
    <property type="match status" value="1"/>
</dbReference>
<feature type="region of interest" description="C-terminal hotdog fold" evidence="8">
    <location>
        <begin position="1732"/>
        <end position="1883"/>
    </location>
</feature>
<dbReference type="InterPro" id="IPR016039">
    <property type="entry name" value="Thiolase-like"/>
</dbReference>
<dbReference type="InterPro" id="IPR045851">
    <property type="entry name" value="AMP-bd_C_sf"/>
</dbReference>
<sequence length="2878" mass="313860">MTQDAINQPLAISIGVAVPEQVQSVPLVDWLNRAAAQPTGITYLLPDQTVVTQTYAELRYQAASVLQGLRRLGLQPGDAVILHCAVSSALLTAFWGCVLGGFVPVPLAVAPDYSAESSQIHGKAALLRDAMTLLENPPILTEQALQPQLQSFCQRVDCQPRAILTLEALLNETPATEFHAADPDNLTLLLFTSGSTGTPKGVMLSGRNLMVSVYGMATANRLTSDSISLNWMPLEHVASLVMFHLTQVYLGCDQIHVANELVLQQPLRWLDWIDQYRVTHTWAPNFAYSLINDRAEEMQSRAWDLSCLRWMGNGAEAVVGKTTRRFLQLLTPYGLNQTVVSPGYGMSETCSGIVHSHQFALDVTSDEDTFVDVGLPIPGVTLRIVDENNQVLPEGTIGRLQVQGLTIMQGYYRRPDLTTAVFTPDGWFDTGDLAFLRAGRLTITGRQKEVIIINGVNYYSHEIEAAVEQLEGVAVSFTAACAVRSPNDSTDRLAIFFSPLTESVEPLIKAIRRQLMQTMGITPSVVIPLRRIDIPKTNLGKIQRRQLVERFAAGEFDSLVSSLAATTASPRDQPQNQLERQIAQIWQDVLRLPAVGVQDNFFELGGNSVLLMQVLQRLQTELVPSLTAVTLFQYPTIAALARHLSRVEPPRMNPTKRATAVGNADIAVIGMACRFPGANSIEQFWQNLCDGIESITFFSDAELLAAGVDASLVQHPNYVKASPILDCDITAFDAEFFGYSPNEAKLLDPQQRLLLECAWESLEDAGYNPLAYKGAIGLYAGAAMNTYLLNHVYPNRDQLDANDSLRVLSLSSMGGFQLTVANDKDYLTTRVSYKLNLTGPSVNLQTACSTSLVAIHMARQSILNGECDMALAGGVAVHTPQQMGHLYQDGMILSPDGHCRAFDAQAAGTVFGSGVGMVVLKRLEQAIADGDRVYAVIKGSAVGNDGGQKVGYFAPQAEGQTRVTAEALAAANIDPTTIGYVEAHGTGTVLGDPIEISGLTQAFRLSTSKRQFCTIGSVKTNVGHLNTASGVVGFIKSVLCLYHKQIPPSLHFATANPQIDFANSPFYVNTKLTPWKPTNHPRRAGVNSLGIGGTNAHVILEEANLETSNQPSGIPATDKPYVFTLSAKTETALRELAQRYVDHIESNPNVSLANLCFTTNVGRAHFEHRLSFVTTSLAELQQKLARKLTDWATTDIDIFQAQVASSSQPNIVFLFTGQGSQYVGMGRELYETSPVFRDALDRCDQLLQAELGESILAVMWGDAAREPRRTRGDAAHERRRTREDRLSQTRYTQPALFVLEYGLAQVWLSWGVRPGAVLGHSVGEYVAACVAGVFSLEDALKLVATRGRLIQSLPAGIMCAVMADEARVNQLIEKFRDEISIAAVNGAENVVISGSENAMQRVMADLETQGIKTKQLNVSHAFHSPMLQPILAEFEQVAQQVTYHLPQIDLVSNLTGEFATEAIATPAYWCQHLCQSVRFADGIATLHNAGYQISIECSPSPILTSMAESLIFSATSLLHLYSLHPNQLNWHSLLCSLAQLYVHGLSIDWDSVHAPHRHQRISLPSYPFQRQSHCFPLPLLSPLVQRGSRAASPHPLLGYRIPSPIQAALFQATISPTSPPFLRDHQVDQRIVFPAAAFIEMALAAVRANSKIQPKLSWICLENLTIQQALILAETRTETLQLILEPTTDFKIYSLQPDLENWQLHCTGCGTLLNESEFPQPIDLETLRCSFSETYSASEHYRYCQQQGLNYGKSFQAVQQIWWREAEALGNIQLPVSIAPEPYYLHPVLLDAAFQVIAATLPITARSATYLPVSVARLSWFNQPAEPQIWSHVKLLPWQADSQITSESPATLMVDIQLLNAAGELVAQVEGLTLQRSCEIHQSTQVMSTLISTPMSTTSAWQNWLYQIEWRPQPQSTQSEFTDVGTWLIFADQQGVGAQLAAHLANQAQSCYLVYPQGSSSTLTETTPSYCIDLTDPTAFEQLLVQVGQPMTLKGVIYLWSLDVHPDLEIAAAVEQSCRGALHLIQALATVVFPQPPHCWLVTAGAQTVGTRPLTAPAQTCLWGLAKTAMLEHPELPTICIDLDPQHLNQAPVKLLAELHSSQPYAQIAYTQTTRYTAHLVNLAPPSPLVRRGSRAASPPPLHLTLSQRGTPDHLTWQPTQRQTPQPDEVEIRVQATGLNFRDLLNALDHYPGEAGPLGLECAGEVVAVGTAVQDFRIGDAVIAIAPGSFSQYVTVKAALVALKPDSLDFAAAATIPTAFLTAYHALIELAQLQAGERVLIHAAAGGVGQAAIQLAQQIGATVLATAAPSKWEWLRSQGIQQVYSSRDLDFADAIIHDTNNAVVDVILNSLTNEFIPKSLALLRPGGRFVEIGKTGVWQPEQIAAIRPDLDYFLVDLVQQTQDHPEQIQAMLRHLLPQFASGQLHPLPHTLFPTNRTIEAFRCMQQSKHIGKIIITHPPHPPHHPHLSIHQTGSYLITGGYGSLGLQIARWLIDQGATHLILVGRHAPSPPAQAILQELQQRATIHLIQADISNPTEAKSLLSPRSARLTSRISPISPISPTSPTSPLHGIIHAAGLLDDGILLQQTWDRFQTVMAAKVQGAWNLHCLTRAWPLDFFVMFSSAASLIGSAGQANYAAANAFLDGLAAMRQSQGLPGLSINWGAWSQIGMAAQLSSERSFDSQQGMGAIAPEQGLAAFEYLLSQPAAQVGVLPIDQANWNPPATPLFAEFSDLALVKTPSASMQSLLIDQLRAAPAAERQVILIDYLTAQAAKILGVSPAGIDPQQGLSEQGIDSLTSVELRNQLQTQLNCRLPATLLFDYPTIAALSDYLPQMILPASGHPSAPDSKPPAVFAVEAIENLSEAEAEALLLRELDRLTD</sequence>
<evidence type="ECO:0000313" key="13">
    <source>
        <dbReference type="EMBL" id="WNZ22896.1"/>
    </source>
</evidence>
<keyword evidence="7" id="KW-0511">Multifunctional enzyme</keyword>
<feature type="compositionally biased region" description="Low complexity" evidence="9">
    <location>
        <begin position="2156"/>
        <end position="2167"/>
    </location>
</feature>
<dbReference type="InterPro" id="IPR020843">
    <property type="entry name" value="ER"/>
</dbReference>
<dbReference type="SUPFAM" id="SSF50129">
    <property type="entry name" value="GroES-like"/>
    <property type="match status" value="1"/>
</dbReference>
<dbReference type="SUPFAM" id="SSF53901">
    <property type="entry name" value="Thiolase-like"/>
    <property type="match status" value="1"/>
</dbReference>
<dbReference type="Gene3D" id="3.40.50.720">
    <property type="entry name" value="NAD(P)-binding Rossmann-like Domain"/>
    <property type="match status" value="3"/>
</dbReference>
<dbReference type="Pfam" id="PF00501">
    <property type="entry name" value="AMP-binding"/>
    <property type="match status" value="1"/>
</dbReference>
<dbReference type="InterPro" id="IPR001227">
    <property type="entry name" value="Ac_transferase_dom_sf"/>
</dbReference>
<dbReference type="SMART" id="SM00823">
    <property type="entry name" value="PKS_PP"/>
    <property type="match status" value="2"/>
</dbReference>
<dbReference type="InterPro" id="IPR014031">
    <property type="entry name" value="Ketoacyl_synth_C"/>
</dbReference>
<dbReference type="Gene3D" id="1.10.1200.10">
    <property type="entry name" value="ACP-like"/>
    <property type="match status" value="2"/>
</dbReference>
<evidence type="ECO:0000259" key="11">
    <source>
        <dbReference type="PROSITE" id="PS52004"/>
    </source>
</evidence>
<dbReference type="SUPFAM" id="SSF52151">
    <property type="entry name" value="FabD/lysophospholipase-like"/>
    <property type="match status" value="1"/>
</dbReference>
<dbReference type="RefSeq" id="WP_316434444.1">
    <property type="nucleotide sequence ID" value="NZ_CP053586.1"/>
</dbReference>
<dbReference type="Pfam" id="PF13602">
    <property type="entry name" value="ADH_zinc_N_2"/>
    <property type="match status" value="1"/>
</dbReference>
<dbReference type="InterPro" id="IPR057326">
    <property type="entry name" value="KR_dom"/>
</dbReference>
<dbReference type="InterPro" id="IPR011032">
    <property type="entry name" value="GroES-like_sf"/>
</dbReference>
<dbReference type="InterPro" id="IPR049552">
    <property type="entry name" value="PKS_DH_N"/>
</dbReference>
<evidence type="ECO:0000256" key="7">
    <source>
        <dbReference type="ARBA" id="ARBA00023268"/>
    </source>
</evidence>
<dbReference type="Gene3D" id="3.30.70.3290">
    <property type="match status" value="1"/>
</dbReference>
<dbReference type="Pfam" id="PF00698">
    <property type="entry name" value="Acyl_transf_1"/>
    <property type="match status" value="1"/>
</dbReference>
<dbReference type="Gene3D" id="3.40.366.10">
    <property type="entry name" value="Malonyl-Coenzyme A Acyl Carrier Protein, domain 2"/>
    <property type="match status" value="1"/>
</dbReference>
<dbReference type="GO" id="GO:0004312">
    <property type="term" value="F:fatty acid synthase activity"/>
    <property type="evidence" value="ECO:0007669"/>
    <property type="project" value="TreeGrafter"/>
</dbReference>
<dbReference type="InterPro" id="IPR042104">
    <property type="entry name" value="PKS_dehydratase_sf"/>
</dbReference>
<dbReference type="PANTHER" id="PTHR43775">
    <property type="entry name" value="FATTY ACID SYNTHASE"/>
    <property type="match status" value="1"/>
</dbReference>
<keyword evidence="3" id="KW-0808">Transferase</keyword>
<dbReference type="PROSITE" id="PS50075">
    <property type="entry name" value="CARRIER"/>
    <property type="match status" value="2"/>
</dbReference>
<evidence type="ECO:0000256" key="1">
    <source>
        <dbReference type="ARBA" id="ARBA00022450"/>
    </source>
</evidence>
<dbReference type="FunFam" id="3.40.366.10:FF:000002">
    <property type="entry name" value="Probable polyketide synthase 2"/>
    <property type="match status" value="1"/>
</dbReference>
<dbReference type="Pfam" id="PF14765">
    <property type="entry name" value="PS-DH"/>
    <property type="match status" value="1"/>
</dbReference>
<keyword evidence="2" id="KW-0597">Phosphoprotein</keyword>
<dbReference type="InterPro" id="IPR013154">
    <property type="entry name" value="ADH-like_N"/>
</dbReference>
<gene>
    <name evidence="13" type="ORF">HJG54_08530</name>
</gene>
<dbReference type="PROSITE" id="PS00606">
    <property type="entry name" value="KS3_1"/>
    <property type="match status" value="1"/>
</dbReference>
<evidence type="ECO:0000259" key="12">
    <source>
        <dbReference type="PROSITE" id="PS52019"/>
    </source>
</evidence>
<dbReference type="Gene3D" id="3.10.129.110">
    <property type="entry name" value="Polyketide synthase dehydratase"/>
    <property type="match status" value="1"/>
</dbReference>
<evidence type="ECO:0000256" key="4">
    <source>
        <dbReference type="ARBA" id="ARBA00022737"/>
    </source>
</evidence>
<evidence type="ECO:0000256" key="6">
    <source>
        <dbReference type="ARBA" id="ARBA00023098"/>
    </source>
</evidence>
<evidence type="ECO:0000259" key="10">
    <source>
        <dbReference type="PROSITE" id="PS50075"/>
    </source>
</evidence>
<dbReference type="FunFam" id="3.40.50.720:FF:000209">
    <property type="entry name" value="Polyketide synthase Pks12"/>
    <property type="match status" value="1"/>
</dbReference>
<dbReference type="FunFam" id="1.10.1200.10:FF:000016">
    <property type="entry name" value="Non-ribosomal peptide synthase"/>
    <property type="match status" value="1"/>
</dbReference>
<dbReference type="InterPro" id="IPR009081">
    <property type="entry name" value="PP-bd_ACP"/>
</dbReference>
<dbReference type="SUPFAM" id="SSF55048">
    <property type="entry name" value="Probable ACP-binding domain of malonyl-CoA ACP transacylase"/>
    <property type="match status" value="1"/>
</dbReference>
<protein>
    <submittedName>
        <fullName evidence="13">SDR family NAD(P)-dependent oxidoreductase</fullName>
    </submittedName>
</protein>
<dbReference type="Pfam" id="PF08240">
    <property type="entry name" value="ADH_N"/>
    <property type="match status" value="1"/>
</dbReference>
<evidence type="ECO:0000256" key="3">
    <source>
        <dbReference type="ARBA" id="ARBA00022679"/>
    </source>
</evidence>
<feature type="domain" description="Ketosynthase family 3 (KS3)" evidence="11">
    <location>
        <begin position="663"/>
        <end position="1102"/>
    </location>
</feature>
<dbReference type="Pfam" id="PF22621">
    <property type="entry name" value="CurL-like_PKS_C"/>
    <property type="match status" value="1"/>
</dbReference>
<dbReference type="Pfam" id="PF08659">
    <property type="entry name" value="KR"/>
    <property type="match status" value="1"/>
</dbReference>
<dbReference type="Pfam" id="PF00109">
    <property type="entry name" value="ketoacyl-synt"/>
    <property type="match status" value="1"/>
</dbReference>
<dbReference type="InterPro" id="IPR000873">
    <property type="entry name" value="AMP-dep_synth/lig_dom"/>
</dbReference>
<dbReference type="InterPro" id="IPR016035">
    <property type="entry name" value="Acyl_Trfase/lysoPLipase"/>
</dbReference>
<dbReference type="GO" id="GO:0005737">
    <property type="term" value="C:cytoplasm"/>
    <property type="evidence" value="ECO:0007669"/>
    <property type="project" value="TreeGrafter"/>
</dbReference>
<feature type="domain" description="Carrier" evidence="10">
    <location>
        <begin position="573"/>
        <end position="648"/>
    </location>
</feature>
<dbReference type="GO" id="GO:0044550">
    <property type="term" value="P:secondary metabolite biosynthetic process"/>
    <property type="evidence" value="ECO:0007669"/>
    <property type="project" value="UniProtKB-ARBA"/>
</dbReference>
<dbReference type="SMART" id="SM00822">
    <property type="entry name" value="PKS_KR"/>
    <property type="match status" value="1"/>
</dbReference>
<feature type="domain" description="PKS/mFAS DH" evidence="12">
    <location>
        <begin position="1594"/>
        <end position="1883"/>
    </location>
</feature>
<dbReference type="SMART" id="SM00827">
    <property type="entry name" value="PKS_AT"/>
    <property type="match status" value="1"/>
</dbReference>
<evidence type="ECO:0000256" key="2">
    <source>
        <dbReference type="ARBA" id="ARBA00022553"/>
    </source>
</evidence>
<dbReference type="InterPro" id="IPR036736">
    <property type="entry name" value="ACP-like_sf"/>
</dbReference>
<feature type="active site" description="Proton donor; for dehydratase activity" evidence="8">
    <location>
        <position position="1791"/>
    </location>
</feature>
<dbReference type="InterPro" id="IPR049900">
    <property type="entry name" value="PKS_mFAS_DH"/>
</dbReference>
<keyword evidence="5" id="KW-0276">Fatty acid metabolism</keyword>
<dbReference type="InterPro" id="IPR020806">
    <property type="entry name" value="PKS_PP-bd"/>
</dbReference>
<dbReference type="PROSITE" id="PS52019">
    <property type="entry name" value="PKS_MFAS_DH"/>
    <property type="match status" value="1"/>
</dbReference>
<dbReference type="SMART" id="SM00825">
    <property type="entry name" value="PKS_KS"/>
    <property type="match status" value="1"/>
</dbReference>
<name>A0AA96WIN8_9CYAN</name>
<dbReference type="CDD" id="cd00833">
    <property type="entry name" value="PKS"/>
    <property type="match status" value="1"/>
</dbReference>
<dbReference type="SUPFAM" id="SSF56801">
    <property type="entry name" value="Acetyl-CoA synthetase-like"/>
    <property type="match status" value="1"/>
</dbReference>
<dbReference type="SMART" id="SM01294">
    <property type="entry name" value="PKS_PP_betabranch"/>
    <property type="match status" value="1"/>
</dbReference>
<dbReference type="CDD" id="cd08955">
    <property type="entry name" value="KR_2_FAS_SDR_x"/>
    <property type="match status" value="1"/>
</dbReference>
<dbReference type="InterPro" id="IPR020841">
    <property type="entry name" value="PKS_Beta-ketoAc_synthase_dom"/>
</dbReference>
<dbReference type="Gene3D" id="3.30.70.250">
    <property type="entry name" value="Malonyl-CoA ACP transacylase, ACP-binding"/>
    <property type="match status" value="1"/>
</dbReference>
<evidence type="ECO:0000256" key="9">
    <source>
        <dbReference type="SAM" id="MobiDB-lite"/>
    </source>
</evidence>
<dbReference type="GO" id="GO:0071770">
    <property type="term" value="P:DIM/DIP cell wall layer assembly"/>
    <property type="evidence" value="ECO:0007669"/>
    <property type="project" value="TreeGrafter"/>
</dbReference>
<dbReference type="GO" id="GO:0016491">
    <property type="term" value="F:oxidoreductase activity"/>
    <property type="evidence" value="ECO:0007669"/>
    <property type="project" value="InterPro"/>
</dbReference>
<dbReference type="CDD" id="cd05195">
    <property type="entry name" value="enoyl_red"/>
    <property type="match status" value="1"/>
</dbReference>
<feature type="active site" description="Proton acceptor; for dehydratase activity" evidence="8">
    <location>
        <position position="1625"/>
    </location>
</feature>
<dbReference type="GO" id="GO:0006633">
    <property type="term" value="P:fatty acid biosynthetic process"/>
    <property type="evidence" value="ECO:0007669"/>
    <property type="project" value="InterPro"/>
</dbReference>
<dbReference type="Pfam" id="PF02801">
    <property type="entry name" value="Ketoacyl-synt_C"/>
    <property type="match status" value="1"/>
</dbReference>
<dbReference type="SMART" id="SM00829">
    <property type="entry name" value="PKS_ER"/>
    <property type="match status" value="1"/>
</dbReference>
<dbReference type="Gene3D" id="3.40.50.12780">
    <property type="entry name" value="N-terminal domain of ligase-like"/>
    <property type="match status" value="1"/>
</dbReference>
<dbReference type="Gene3D" id="3.40.47.10">
    <property type="match status" value="1"/>
</dbReference>
<dbReference type="InterPro" id="IPR014043">
    <property type="entry name" value="Acyl_transferase_dom"/>
</dbReference>
<dbReference type="InterPro" id="IPR042099">
    <property type="entry name" value="ANL_N_sf"/>
</dbReference>
<dbReference type="EMBL" id="CP053586">
    <property type="protein sequence ID" value="WNZ22896.1"/>
    <property type="molecule type" value="Genomic_DNA"/>
</dbReference>
<dbReference type="InterPro" id="IPR050091">
    <property type="entry name" value="PKS_NRPS_Biosynth_Enz"/>
</dbReference>
<dbReference type="InterPro" id="IPR020807">
    <property type="entry name" value="PKS_DH"/>
</dbReference>
<dbReference type="Pfam" id="PF00550">
    <property type="entry name" value="PP-binding"/>
    <property type="match status" value="2"/>
</dbReference>
<dbReference type="GO" id="GO:0004315">
    <property type="term" value="F:3-oxoacyl-[acyl-carrier-protein] synthase activity"/>
    <property type="evidence" value="ECO:0007669"/>
    <property type="project" value="InterPro"/>
</dbReference>
<dbReference type="PROSITE" id="PS00455">
    <property type="entry name" value="AMP_BINDING"/>
    <property type="match status" value="1"/>
</dbReference>
<dbReference type="SUPFAM" id="SSF51735">
    <property type="entry name" value="NAD(P)-binding Rossmann-fold domains"/>
    <property type="match status" value="3"/>
</dbReference>
<dbReference type="InterPro" id="IPR049551">
    <property type="entry name" value="PKS_DH_C"/>
</dbReference>
<dbReference type="PANTHER" id="PTHR43775:SF51">
    <property type="entry name" value="INACTIVE PHENOLPHTHIOCEROL SYNTHESIS POLYKETIDE SYNTHASE TYPE I PKS1-RELATED"/>
    <property type="match status" value="1"/>
</dbReference>
<dbReference type="InterPro" id="IPR014030">
    <property type="entry name" value="Ketoacyl_synth_N"/>
</dbReference>
<dbReference type="SMART" id="SM00826">
    <property type="entry name" value="PKS_DH"/>
    <property type="match status" value="1"/>
</dbReference>
<dbReference type="InterPro" id="IPR016036">
    <property type="entry name" value="Malonyl_transacylase_ACP-bd"/>
</dbReference>
<dbReference type="GO" id="GO:0005886">
    <property type="term" value="C:plasma membrane"/>
    <property type="evidence" value="ECO:0007669"/>
    <property type="project" value="TreeGrafter"/>
</dbReference>
<keyword evidence="6" id="KW-0443">Lipid metabolism</keyword>
<dbReference type="PROSITE" id="PS00012">
    <property type="entry name" value="PHOSPHOPANTETHEINE"/>
    <property type="match status" value="1"/>
</dbReference>
<organism evidence="13">
    <name type="scientific">Leptolyngbya sp. NK1-12</name>
    <dbReference type="NCBI Taxonomy" id="2547451"/>
    <lineage>
        <taxon>Bacteria</taxon>
        <taxon>Bacillati</taxon>
        <taxon>Cyanobacteriota</taxon>
        <taxon>Cyanophyceae</taxon>
        <taxon>Leptolyngbyales</taxon>
        <taxon>Leptolyngbyaceae</taxon>
        <taxon>Leptolyngbya group</taxon>
        <taxon>Leptolyngbya</taxon>
    </lineage>
</organism>
<accession>A0AA96WIN8</accession>
<dbReference type="Pfam" id="PF21089">
    <property type="entry name" value="PKS_DH_N"/>
    <property type="match status" value="1"/>
</dbReference>
<dbReference type="SUPFAM" id="SSF47336">
    <property type="entry name" value="ACP-like"/>
    <property type="match status" value="2"/>
</dbReference>
<feature type="region of interest" description="N-terminal hotdog fold" evidence="8">
    <location>
        <begin position="1594"/>
        <end position="1717"/>
    </location>
</feature>
<keyword evidence="1" id="KW-0596">Phosphopantetheine</keyword>
<evidence type="ECO:0000256" key="8">
    <source>
        <dbReference type="PROSITE-ProRule" id="PRU01363"/>
    </source>
</evidence>
<reference evidence="13" key="1">
    <citation type="submission" date="2020-05" db="EMBL/GenBank/DDBJ databases">
        <authorList>
            <person name="Zhu T."/>
            <person name="Keshari N."/>
            <person name="Lu X."/>
        </authorList>
    </citation>
    <scope>NUCLEOTIDE SEQUENCE</scope>
    <source>
        <strain evidence="13">NK1-12</strain>
    </source>
</reference>
<feature type="region of interest" description="Disordered" evidence="9">
    <location>
        <begin position="2129"/>
        <end position="2167"/>
    </location>
</feature>
<dbReference type="CDD" id="cd05906">
    <property type="entry name" value="A_NRPS_TubE_like"/>
    <property type="match status" value="1"/>
</dbReference>
<keyword evidence="4" id="KW-0677">Repeat</keyword>
<feature type="domain" description="Carrier" evidence="10">
    <location>
        <begin position="2757"/>
        <end position="2834"/>
    </location>
</feature>
<dbReference type="InterPro" id="IPR036291">
    <property type="entry name" value="NAD(P)-bd_dom_sf"/>
</dbReference>
<dbReference type="InterPro" id="IPR013968">
    <property type="entry name" value="PKS_KR"/>
</dbReference>
<dbReference type="GO" id="GO:0031177">
    <property type="term" value="F:phosphopantetheine binding"/>
    <property type="evidence" value="ECO:0007669"/>
    <property type="project" value="InterPro"/>
</dbReference>
<dbReference type="PROSITE" id="PS52004">
    <property type="entry name" value="KS3_2"/>
    <property type="match status" value="1"/>
</dbReference>
<dbReference type="InterPro" id="IPR006162">
    <property type="entry name" value="Ppantetheine_attach_site"/>
</dbReference>
<evidence type="ECO:0000256" key="5">
    <source>
        <dbReference type="ARBA" id="ARBA00022832"/>
    </source>
</evidence>
<dbReference type="InterPro" id="IPR020845">
    <property type="entry name" value="AMP-binding_CS"/>
</dbReference>
<dbReference type="InterPro" id="IPR018201">
    <property type="entry name" value="Ketoacyl_synth_AS"/>
</dbReference>
<dbReference type="Gene3D" id="3.30.300.30">
    <property type="match status" value="1"/>
</dbReference>
<proteinExistence type="predicted"/>